<keyword evidence="2" id="KW-0378">Hydrolase</keyword>
<dbReference type="eggNOG" id="COG5018">
    <property type="taxonomic scope" value="Bacteria"/>
</dbReference>
<keyword evidence="1" id="KW-0540">Nuclease</keyword>
<dbReference type="EMBL" id="AM746676">
    <property type="protein sequence ID" value="CAN99014.1"/>
    <property type="molecule type" value="Genomic_DNA"/>
</dbReference>
<accession>A9G5D6</accession>
<proteinExistence type="predicted"/>
<evidence type="ECO:0000256" key="3">
    <source>
        <dbReference type="ARBA" id="ARBA00022839"/>
    </source>
</evidence>
<dbReference type="InterPro" id="IPR047201">
    <property type="entry name" value="ERI-1_3'hExo-like"/>
</dbReference>
<dbReference type="InterPro" id="IPR012337">
    <property type="entry name" value="RNaseH-like_sf"/>
</dbReference>
<dbReference type="BioCyc" id="SCEL448385:SCE_RS45310-MONOMER"/>
<dbReference type="KEGG" id="scl:sce8842"/>
<dbReference type="STRING" id="448385.sce8842"/>
<dbReference type="CDD" id="cd06133">
    <property type="entry name" value="ERI-1_3'hExo_like"/>
    <property type="match status" value="1"/>
</dbReference>
<organism evidence="6 7">
    <name type="scientific">Sorangium cellulosum (strain So ce56)</name>
    <name type="common">Polyangium cellulosum (strain So ce56)</name>
    <dbReference type="NCBI Taxonomy" id="448385"/>
    <lineage>
        <taxon>Bacteria</taxon>
        <taxon>Pseudomonadati</taxon>
        <taxon>Myxococcota</taxon>
        <taxon>Polyangia</taxon>
        <taxon>Polyangiales</taxon>
        <taxon>Polyangiaceae</taxon>
        <taxon>Sorangium</taxon>
    </lineage>
</organism>
<keyword evidence="3" id="KW-0269">Exonuclease</keyword>
<evidence type="ECO:0000313" key="7">
    <source>
        <dbReference type="Proteomes" id="UP000002139"/>
    </source>
</evidence>
<dbReference type="OrthoDB" id="4563729at2"/>
<feature type="domain" description="Exonuclease" evidence="5">
    <location>
        <begin position="6"/>
        <end position="184"/>
    </location>
</feature>
<dbReference type="GO" id="GO:0000175">
    <property type="term" value="F:3'-5'-RNA exonuclease activity"/>
    <property type="evidence" value="ECO:0007669"/>
    <property type="project" value="InterPro"/>
</dbReference>
<evidence type="ECO:0000256" key="2">
    <source>
        <dbReference type="ARBA" id="ARBA00022801"/>
    </source>
</evidence>
<dbReference type="AlphaFoldDB" id="A9G5D6"/>
<dbReference type="GO" id="GO:0003676">
    <property type="term" value="F:nucleic acid binding"/>
    <property type="evidence" value="ECO:0007669"/>
    <property type="project" value="InterPro"/>
</dbReference>
<dbReference type="RefSeq" id="WP_012241453.1">
    <property type="nucleotide sequence ID" value="NC_010162.1"/>
</dbReference>
<dbReference type="InterPro" id="IPR013520">
    <property type="entry name" value="Ribonucl_H"/>
</dbReference>
<dbReference type="Gene3D" id="3.30.420.10">
    <property type="entry name" value="Ribonuclease H-like superfamily/Ribonuclease H"/>
    <property type="match status" value="1"/>
</dbReference>
<reference evidence="6 7" key="1">
    <citation type="journal article" date="2007" name="Nat. Biotechnol.">
        <title>Complete genome sequence of the myxobacterium Sorangium cellulosum.</title>
        <authorList>
            <person name="Schneiker S."/>
            <person name="Perlova O."/>
            <person name="Kaiser O."/>
            <person name="Gerth K."/>
            <person name="Alici A."/>
            <person name="Altmeyer M.O."/>
            <person name="Bartels D."/>
            <person name="Bekel T."/>
            <person name="Beyer S."/>
            <person name="Bode E."/>
            <person name="Bode H.B."/>
            <person name="Bolten C.J."/>
            <person name="Choudhuri J.V."/>
            <person name="Doss S."/>
            <person name="Elnakady Y.A."/>
            <person name="Frank B."/>
            <person name="Gaigalat L."/>
            <person name="Goesmann A."/>
            <person name="Groeger C."/>
            <person name="Gross F."/>
            <person name="Jelsbak L."/>
            <person name="Jelsbak L."/>
            <person name="Kalinowski J."/>
            <person name="Kegler C."/>
            <person name="Knauber T."/>
            <person name="Konietzny S."/>
            <person name="Kopp M."/>
            <person name="Krause L."/>
            <person name="Krug D."/>
            <person name="Linke B."/>
            <person name="Mahmud T."/>
            <person name="Martinez-Arias R."/>
            <person name="McHardy A.C."/>
            <person name="Merai M."/>
            <person name="Meyer F."/>
            <person name="Mormann S."/>
            <person name="Munoz-Dorado J."/>
            <person name="Perez J."/>
            <person name="Pradella S."/>
            <person name="Rachid S."/>
            <person name="Raddatz G."/>
            <person name="Rosenau F."/>
            <person name="Rueckert C."/>
            <person name="Sasse F."/>
            <person name="Scharfe M."/>
            <person name="Schuster S.C."/>
            <person name="Suen G."/>
            <person name="Treuner-Lange A."/>
            <person name="Velicer G.J."/>
            <person name="Vorholter F.-J."/>
            <person name="Weissman K.J."/>
            <person name="Welch R.D."/>
            <person name="Wenzel S.C."/>
            <person name="Whitworth D.E."/>
            <person name="Wilhelm S."/>
            <person name="Wittmann C."/>
            <person name="Bloecker H."/>
            <person name="Puehler A."/>
            <person name="Mueller R."/>
        </authorList>
    </citation>
    <scope>NUCLEOTIDE SEQUENCE [LARGE SCALE GENOMIC DNA]</scope>
    <source>
        <strain evidence="7">So ce56</strain>
    </source>
</reference>
<dbReference type="SMART" id="SM00479">
    <property type="entry name" value="EXOIII"/>
    <property type="match status" value="1"/>
</dbReference>
<evidence type="ECO:0000256" key="1">
    <source>
        <dbReference type="ARBA" id="ARBA00022722"/>
    </source>
</evidence>
<protein>
    <recommendedName>
        <fullName evidence="5">Exonuclease domain-containing protein</fullName>
    </recommendedName>
</protein>
<feature type="compositionally biased region" description="Pro residues" evidence="4">
    <location>
        <begin position="199"/>
        <end position="214"/>
    </location>
</feature>
<dbReference type="Pfam" id="PF00929">
    <property type="entry name" value="RNase_T"/>
    <property type="match status" value="1"/>
</dbReference>
<sequence length="214" mass="23134">MSSLTHYLVIDLEATCSDDPSFPRDEMEIIEVGAVLVDAGTLRPAAELQCFVRPIRHPRLSAFCMRLTSIRQADVDAAPRFPAAAARLRELVRGRQALFCSWGGYDKRQLERDARRHGVALPFGGDHLNLKRAFARRLGAERELGVGQALRRVGLSFQGTQHRAIDDARNIARLLPHALGLEPHPAGVPGSPAVTGPPAASPGPPAPPAPRGAR</sequence>
<dbReference type="PANTHER" id="PTHR23044">
    <property type="entry name" value="3'-5' EXONUCLEASE ERI1-RELATED"/>
    <property type="match status" value="1"/>
</dbReference>
<evidence type="ECO:0000256" key="4">
    <source>
        <dbReference type="SAM" id="MobiDB-lite"/>
    </source>
</evidence>
<dbReference type="InterPro" id="IPR051274">
    <property type="entry name" value="3-5_Exoribonuclease"/>
</dbReference>
<evidence type="ECO:0000259" key="5">
    <source>
        <dbReference type="SMART" id="SM00479"/>
    </source>
</evidence>
<dbReference type="SUPFAM" id="SSF53098">
    <property type="entry name" value="Ribonuclease H-like"/>
    <property type="match status" value="1"/>
</dbReference>
<gene>
    <name evidence="6" type="ordered locus">sce8842</name>
</gene>
<feature type="compositionally biased region" description="Low complexity" evidence="4">
    <location>
        <begin position="185"/>
        <end position="198"/>
    </location>
</feature>
<dbReference type="GO" id="GO:0006259">
    <property type="term" value="P:DNA metabolic process"/>
    <property type="evidence" value="ECO:0007669"/>
    <property type="project" value="UniProtKB-ARBA"/>
</dbReference>
<keyword evidence="7" id="KW-1185">Reference proteome</keyword>
<name>A9G5D6_SORC5</name>
<feature type="region of interest" description="Disordered" evidence="4">
    <location>
        <begin position="182"/>
        <end position="214"/>
    </location>
</feature>
<dbReference type="PANTHER" id="PTHR23044:SF61">
    <property type="entry name" value="3'-5' EXORIBONUCLEASE 1-RELATED"/>
    <property type="match status" value="1"/>
</dbReference>
<evidence type="ECO:0000313" key="6">
    <source>
        <dbReference type="EMBL" id="CAN99014.1"/>
    </source>
</evidence>
<dbReference type="HOGENOM" id="CLU_037266_5_1_7"/>
<dbReference type="InterPro" id="IPR036397">
    <property type="entry name" value="RNaseH_sf"/>
</dbReference>
<dbReference type="Proteomes" id="UP000002139">
    <property type="component" value="Chromosome"/>
</dbReference>